<evidence type="ECO:0000313" key="2">
    <source>
        <dbReference type="EMBL" id="GFY16420.1"/>
    </source>
</evidence>
<dbReference type="AlphaFoldDB" id="A0A8X6SRL7"/>
<accession>A0A8X6SRL7</accession>
<protein>
    <submittedName>
        <fullName evidence="2">Uncharacterized protein</fullName>
    </submittedName>
</protein>
<evidence type="ECO:0000256" key="1">
    <source>
        <dbReference type="SAM" id="MobiDB-lite"/>
    </source>
</evidence>
<dbReference type="Proteomes" id="UP000887159">
    <property type="component" value="Unassembled WGS sequence"/>
</dbReference>
<feature type="compositionally biased region" description="Polar residues" evidence="1">
    <location>
        <begin position="87"/>
        <end position="96"/>
    </location>
</feature>
<reference evidence="2" key="1">
    <citation type="submission" date="2020-08" db="EMBL/GenBank/DDBJ databases">
        <title>Multicomponent nature underlies the extraordinary mechanical properties of spider dragline silk.</title>
        <authorList>
            <person name="Kono N."/>
            <person name="Nakamura H."/>
            <person name="Mori M."/>
            <person name="Yoshida Y."/>
            <person name="Ohtoshi R."/>
            <person name="Malay A.D."/>
            <person name="Moran D.A.P."/>
            <person name="Tomita M."/>
            <person name="Numata K."/>
            <person name="Arakawa K."/>
        </authorList>
    </citation>
    <scope>NUCLEOTIDE SEQUENCE</scope>
</reference>
<feature type="region of interest" description="Disordered" evidence="1">
    <location>
        <begin position="66"/>
        <end position="96"/>
    </location>
</feature>
<sequence length="96" mass="10862">MCRPRYFTTGNPLYVVIKKCKLDRRVDNPHFLKTIACDLSTLIAILQCNVWKKKLSFQEDLDILQNQPSENSDAPTDGSLEEEVPANNPSTTNDPP</sequence>
<name>A0A8X6SRL7_TRICX</name>
<evidence type="ECO:0000313" key="3">
    <source>
        <dbReference type="Proteomes" id="UP000887159"/>
    </source>
</evidence>
<comment type="caution">
    <text evidence="2">The sequence shown here is derived from an EMBL/GenBank/DDBJ whole genome shotgun (WGS) entry which is preliminary data.</text>
</comment>
<dbReference type="EMBL" id="BMAU01021338">
    <property type="protein sequence ID" value="GFY16420.1"/>
    <property type="molecule type" value="Genomic_DNA"/>
</dbReference>
<proteinExistence type="predicted"/>
<keyword evidence="3" id="KW-1185">Reference proteome</keyword>
<organism evidence="2 3">
    <name type="scientific">Trichonephila clavipes</name>
    <name type="common">Golden silk orbweaver</name>
    <name type="synonym">Nephila clavipes</name>
    <dbReference type="NCBI Taxonomy" id="2585209"/>
    <lineage>
        <taxon>Eukaryota</taxon>
        <taxon>Metazoa</taxon>
        <taxon>Ecdysozoa</taxon>
        <taxon>Arthropoda</taxon>
        <taxon>Chelicerata</taxon>
        <taxon>Arachnida</taxon>
        <taxon>Araneae</taxon>
        <taxon>Araneomorphae</taxon>
        <taxon>Entelegynae</taxon>
        <taxon>Araneoidea</taxon>
        <taxon>Nephilidae</taxon>
        <taxon>Trichonephila</taxon>
    </lineage>
</organism>
<gene>
    <name evidence="2" type="ORF">TNCV_2350631</name>
</gene>